<dbReference type="PANTHER" id="PTHR31446:SF29">
    <property type="entry name" value="ACID PHOSPHATASE_VANADIUM-DEPENDENT HALOPEROXIDASE-RELATED PROTEIN"/>
    <property type="match status" value="1"/>
</dbReference>
<dbReference type="EMBL" id="PEXW01000018">
    <property type="protein sequence ID" value="PIS40898.1"/>
    <property type="molecule type" value="Genomic_DNA"/>
</dbReference>
<comment type="caution">
    <text evidence="2">The sequence shown here is derived from an EMBL/GenBank/DDBJ whole genome shotgun (WGS) entry which is preliminary data.</text>
</comment>
<keyword evidence="1" id="KW-1133">Transmembrane helix</keyword>
<evidence type="ECO:0000313" key="3">
    <source>
        <dbReference type="Proteomes" id="UP000236845"/>
    </source>
</evidence>
<organism evidence="2 3">
    <name type="scientific">Candidatus Kerfeldbacteria bacterium CG08_land_8_20_14_0_20_43_14</name>
    <dbReference type="NCBI Taxonomy" id="2014246"/>
    <lineage>
        <taxon>Bacteria</taxon>
        <taxon>Candidatus Kerfeldiibacteriota</taxon>
    </lineage>
</organism>
<reference evidence="3" key="1">
    <citation type="submission" date="2017-09" db="EMBL/GenBank/DDBJ databases">
        <title>Depth-based differentiation of microbial function through sediment-hosted aquifers and enrichment of novel symbionts in the deep terrestrial subsurface.</title>
        <authorList>
            <person name="Probst A.J."/>
            <person name="Ladd B."/>
            <person name="Jarett J.K."/>
            <person name="Geller-Mcgrath D.E."/>
            <person name="Sieber C.M.K."/>
            <person name="Emerson J.B."/>
            <person name="Anantharaman K."/>
            <person name="Thomas B.C."/>
            <person name="Malmstrom R."/>
            <person name="Stieglmeier M."/>
            <person name="Klingl A."/>
            <person name="Woyke T."/>
            <person name="Ryan C.M."/>
            <person name="Banfield J.F."/>
        </authorList>
    </citation>
    <scope>NUCLEOTIDE SEQUENCE [LARGE SCALE GENOMIC DNA]</scope>
</reference>
<evidence type="ECO:0000313" key="2">
    <source>
        <dbReference type="EMBL" id="PIS40898.1"/>
    </source>
</evidence>
<proteinExistence type="predicted"/>
<sequence>MGIVIIPILTAIGVQALKLAVDKVKGNLDLKRMWDSYGGMPSSHAAFVACLATMVGFQEGWGSTAFSIALVLAILIIRDAIGFRYEIGVHSKILNRLVKAHPSEEAKTYPHLSERWGHTPAQIIVGSLIGIGAGIIVQLF</sequence>
<dbReference type="PANTHER" id="PTHR31446">
    <property type="entry name" value="ACID PHOSPHATASE/VANADIUM-DEPENDENT HALOPEROXIDASE-RELATED PROTEIN"/>
    <property type="match status" value="1"/>
</dbReference>
<keyword evidence="1" id="KW-0812">Transmembrane</keyword>
<feature type="transmembrane region" description="Helical" evidence="1">
    <location>
        <begin position="40"/>
        <end position="57"/>
    </location>
</feature>
<protein>
    <submittedName>
        <fullName evidence="2">Divergent PAP2 family protein</fullName>
    </submittedName>
</protein>
<accession>A0A2H0YQZ0</accession>
<keyword evidence="1" id="KW-0472">Membrane</keyword>
<dbReference type="Pfam" id="PF02681">
    <property type="entry name" value="DUF212"/>
    <property type="match status" value="1"/>
</dbReference>
<name>A0A2H0YQZ0_9BACT</name>
<dbReference type="Proteomes" id="UP000236845">
    <property type="component" value="Unassembled WGS sequence"/>
</dbReference>
<feature type="transmembrane region" description="Helical" evidence="1">
    <location>
        <begin position="64"/>
        <end position="85"/>
    </location>
</feature>
<feature type="transmembrane region" description="Helical" evidence="1">
    <location>
        <begin position="121"/>
        <end position="139"/>
    </location>
</feature>
<dbReference type="InterPro" id="IPR003832">
    <property type="entry name" value="DUF212"/>
</dbReference>
<gene>
    <name evidence="2" type="ORF">COT26_00935</name>
</gene>
<dbReference type="AlphaFoldDB" id="A0A2H0YQZ0"/>
<evidence type="ECO:0000256" key="1">
    <source>
        <dbReference type="SAM" id="Phobius"/>
    </source>
</evidence>